<evidence type="ECO:0000259" key="8">
    <source>
        <dbReference type="Pfam" id="PF25019"/>
    </source>
</evidence>
<dbReference type="OrthoDB" id="1432172at2759"/>
<dbReference type="Pfam" id="PF18052">
    <property type="entry name" value="Rx_N"/>
    <property type="match status" value="1"/>
</dbReference>
<evidence type="ECO:0000256" key="1">
    <source>
        <dbReference type="ARBA" id="ARBA00022614"/>
    </source>
</evidence>
<evidence type="ECO:0000259" key="7">
    <source>
        <dbReference type="Pfam" id="PF23247"/>
    </source>
</evidence>
<dbReference type="Proteomes" id="UP000634136">
    <property type="component" value="Unassembled WGS sequence"/>
</dbReference>
<name>A0A834TED3_9FABA</name>
<organism evidence="9 10">
    <name type="scientific">Senna tora</name>
    <dbReference type="NCBI Taxonomy" id="362788"/>
    <lineage>
        <taxon>Eukaryota</taxon>
        <taxon>Viridiplantae</taxon>
        <taxon>Streptophyta</taxon>
        <taxon>Embryophyta</taxon>
        <taxon>Tracheophyta</taxon>
        <taxon>Spermatophyta</taxon>
        <taxon>Magnoliopsida</taxon>
        <taxon>eudicotyledons</taxon>
        <taxon>Gunneridae</taxon>
        <taxon>Pentapetalae</taxon>
        <taxon>rosids</taxon>
        <taxon>fabids</taxon>
        <taxon>Fabales</taxon>
        <taxon>Fabaceae</taxon>
        <taxon>Caesalpinioideae</taxon>
        <taxon>Cassia clade</taxon>
        <taxon>Senna</taxon>
    </lineage>
</organism>
<dbReference type="GO" id="GO:0000166">
    <property type="term" value="F:nucleotide binding"/>
    <property type="evidence" value="ECO:0007669"/>
    <property type="project" value="UniProtKB-KW"/>
</dbReference>
<feature type="domain" description="Disease resistance N-terminal" evidence="6">
    <location>
        <begin position="13"/>
        <end position="102"/>
    </location>
</feature>
<accession>A0A834TED3</accession>
<sequence>MAAAMVVEALLSASVETLRDRITSSEFQDFLKNRKLNVSLLDEMKTTLLMLNAVLNDAEEKQITDPAVKQWLDELKDAVLDAEDLLDKINTDSLRCKIEQDSADQNVIANKVMTFLPSSFSQLSWGMNSKLEAVTQRLNNFAKQTDILGLKSVSLRAHKTSTTSFVNESVVVTHDLLPKLECLRVLSLAGYGNITELPNSIGNLEHLRYLNLESTSIQRLPDAICTLYNMKTLILSYCRELIELPKKIGNLTHLRYLDISETGLKEMPTQISKLHNLRSLSTFFVGRHQDGLRVSELKKFPHLQGKLCILNLQNVVDSMDAVKADLKSKQQIEELVLEWGSDTQDSQLTRDVLDKLQSSTNLRRLAINYYGGTSFPNWVGDSSFSNITYLSIRDCKYCFSLPPFGQLLLLKRLSIRGMKSMQTIGHEFYFSNIGSSSFHPFPSLEYLKFVDMPNWEEWLPIEAEGKILPFPRLQTLILYMCPNLRGDLPNHLPSLKECSISGCNQLEAKSSLLHWITSIDKLSIEECGQGFLGVFDSDSQSSLSELRIEKCDSLQCLPRMILRGDFLTGLDIRDIPSLMCFPNNSLPTSLTILQIENCEKLEFLPQEVWLDYTSLETLFIRHSCHSLTSFPLGCFPQLKSLSIEGCPNLELFTQVEESALTLESFDITECKSLKSMSQVQSNSLLALTFLALRRLPNLESLPQGGFPCNLGSITVLNCEKLSSMAIAEWGFQQLSCLSSFEIGGDDIINKLLNQRLLPTSLEELFVSDLSYLKGLQYLTSLKELHICHCSDLESLPEDELPSSLMFLRIYGCPKLEERYGNQKGKHLSKIARYKFCALCCIVYSIQQQSWGRICGPASFPSPVLLQQLQQLKVIRTGVASVQPVSLVAVTLLVTKEPAVSSATMFPNTTLGVRRFGHQVAETPAKVFRPPPGRNTFAGIDARACLGTGVSARRWPKHPCSPIRVQ</sequence>
<dbReference type="PANTHER" id="PTHR47186">
    <property type="entry name" value="LEUCINE-RICH REPEAT-CONTAINING PROTEIN 57"/>
    <property type="match status" value="1"/>
</dbReference>
<feature type="domain" description="R13L1/DRL21-like LRR repeat region" evidence="8">
    <location>
        <begin position="295"/>
        <end position="418"/>
    </location>
</feature>
<dbReference type="InterPro" id="IPR032675">
    <property type="entry name" value="LRR_dom_sf"/>
</dbReference>
<keyword evidence="10" id="KW-1185">Reference proteome</keyword>
<dbReference type="GO" id="GO:0006952">
    <property type="term" value="P:defense response"/>
    <property type="evidence" value="ECO:0007669"/>
    <property type="project" value="UniProtKB-KW"/>
</dbReference>
<dbReference type="SUPFAM" id="SSF52058">
    <property type="entry name" value="L domain-like"/>
    <property type="match status" value="2"/>
</dbReference>
<comment type="caution">
    <text evidence="9">The sequence shown here is derived from an EMBL/GenBank/DDBJ whole genome shotgun (WGS) entry which is preliminary data.</text>
</comment>
<protein>
    <submittedName>
        <fullName evidence="9">Putative disease resistance RPP13-like protein 1</fullName>
    </submittedName>
</protein>
<evidence type="ECO:0000256" key="2">
    <source>
        <dbReference type="ARBA" id="ARBA00022737"/>
    </source>
</evidence>
<dbReference type="PANTHER" id="PTHR47186:SF18">
    <property type="entry name" value="RX N-TERMINAL DOMAIN-CONTAINING PROTEIN"/>
    <property type="match status" value="1"/>
</dbReference>
<evidence type="ECO:0000259" key="6">
    <source>
        <dbReference type="Pfam" id="PF18052"/>
    </source>
</evidence>
<dbReference type="InterPro" id="IPR056789">
    <property type="entry name" value="LRR_R13L1-DRL21"/>
</dbReference>
<keyword evidence="2" id="KW-0677">Repeat</keyword>
<keyword evidence="4" id="KW-0611">Plant defense</keyword>
<dbReference type="AlphaFoldDB" id="A0A834TED3"/>
<dbReference type="Gene3D" id="3.80.10.10">
    <property type="entry name" value="Ribonuclease Inhibitor"/>
    <property type="match status" value="2"/>
</dbReference>
<gene>
    <name evidence="9" type="ORF">G2W53_029578</name>
</gene>
<keyword evidence="3" id="KW-0547">Nucleotide-binding</keyword>
<keyword evidence="5" id="KW-0175">Coiled coil</keyword>
<dbReference type="Gene3D" id="1.20.5.4130">
    <property type="match status" value="1"/>
</dbReference>
<feature type="coiled-coil region" evidence="5">
    <location>
        <begin position="41"/>
        <end position="92"/>
    </location>
</feature>
<dbReference type="SMART" id="SM00369">
    <property type="entry name" value="LRR_TYP"/>
    <property type="match status" value="2"/>
</dbReference>
<dbReference type="InterPro" id="IPR041118">
    <property type="entry name" value="Rx_N"/>
</dbReference>
<evidence type="ECO:0000256" key="3">
    <source>
        <dbReference type="ARBA" id="ARBA00022741"/>
    </source>
</evidence>
<dbReference type="InterPro" id="IPR057135">
    <property type="entry name" value="At4g27190-like_LRR"/>
</dbReference>
<evidence type="ECO:0000313" key="9">
    <source>
        <dbReference type="EMBL" id="KAF7815609.1"/>
    </source>
</evidence>
<keyword evidence="1" id="KW-0433">Leucine-rich repeat</keyword>
<evidence type="ECO:0000256" key="4">
    <source>
        <dbReference type="ARBA" id="ARBA00022821"/>
    </source>
</evidence>
<proteinExistence type="predicted"/>
<feature type="domain" description="Disease resistance protein At4g27190-like leucine-rich repeats" evidence="7">
    <location>
        <begin position="624"/>
        <end position="724"/>
    </location>
</feature>
<reference evidence="9" key="1">
    <citation type="submission" date="2020-09" db="EMBL/GenBank/DDBJ databases">
        <title>Genome-Enabled Discovery of Anthraquinone Biosynthesis in Senna tora.</title>
        <authorList>
            <person name="Kang S.-H."/>
            <person name="Pandey R.P."/>
            <person name="Lee C.-M."/>
            <person name="Sim J.-S."/>
            <person name="Jeong J.-T."/>
            <person name="Choi B.-S."/>
            <person name="Jung M."/>
            <person name="Ginzburg D."/>
            <person name="Zhao K."/>
            <person name="Won S.Y."/>
            <person name="Oh T.-J."/>
            <person name="Yu Y."/>
            <person name="Kim N.-H."/>
            <person name="Lee O.R."/>
            <person name="Lee T.-H."/>
            <person name="Bashyal P."/>
            <person name="Kim T.-S."/>
            <person name="Lee W.-H."/>
            <person name="Kawkins C."/>
            <person name="Kim C.-K."/>
            <person name="Kim J.S."/>
            <person name="Ahn B.O."/>
            <person name="Rhee S.Y."/>
            <person name="Sohng J.K."/>
        </authorList>
    </citation>
    <scope>NUCLEOTIDE SEQUENCE</scope>
    <source>
        <tissue evidence="9">Leaf</tissue>
    </source>
</reference>
<dbReference type="Pfam" id="PF25019">
    <property type="entry name" value="LRR_R13L1-DRL21"/>
    <property type="match status" value="1"/>
</dbReference>
<evidence type="ECO:0000256" key="5">
    <source>
        <dbReference type="SAM" id="Coils"/>
    </source>
</evidence>
<dbReference type="Pfam" id="PF23247">
    <property type="entry name" value="LRR_RPS2"/>
    <property type="match status" value="1"/>
</dbReference>
<dbReference type="EMBL" id="JAAIUW010000009">
    <property type="protein sequence ID" value="KAF7815609.1"/>
    <property type="molecule type" value="Genomic_DNA"/>
</dbReference>
<evidence type="ECO:0000313" key="10">
    <source>
        <dbReference type="Proteomes" id="UP000634136"/>
    </source>
</evidence>
<dbReference type="InterPro" id="IPR003591">
    <property type="entry name" value="Leu-rich_rpt_typical-subtyp"/>
</dbReference>